<dbReference type="Proteomes" id="UP000825935">
    <property type="component" value="Chromosome 22"/>
</dbReference>
<evidence type="ECO:0000256" key="1">
    <source>
        <dbReference type="ARBA" id="ARBA00004123"/>
    </source>
</evidence>
<protein>
    <recommendedName>
        <fullName evidence="8">DEK-C domain-containing protein</fullName>
    </recommendedName>
</protein>
<evidence type="ECO:0000256" key="5">
    <source>
        <dbReference type="ARBA" id="ARBA00023163"/>
    </source>
</evidence>
<feature type="region of interest" description="Disordered" evidence="7">
    <location>
        <begin position="69"/>
        <end position="132"/>
    </location>
</feature>
<feature type="domain" description="DEK-C" evidence="8">
    <location>
        <begin position="7"/>
        <end position="64"/>
    </location>
</feature>
<keyword evidence="6" id="KW-0539">Nucleus</keyword>
<gene>
    <name evidence="9" type="ORF">KP509_22G038700</name>
</gene>
<dbReference type="GO" id="GO:0060261">
    <property type="term" value="P:positive regulation of transcription initiation by RNA polymerase II"/>
    <property type="evidence" value="ECO:0007669"/>
    <property type="project" value="InterPro"/>
</dbReference>
<name>A0A8T2S4A0_CERRI</name>
<sequence length="185" mass="20757">MATEGDSPSEEEVREVVLGILKESDLENMMEAKVCSLASEKLGAELNQSFYKKLVRKVVADYLDERAEAETEARKCEKGEEINVTSHPKAENIIGDDEEDGNASDGGQSSRFSRKPPPYTKQRKPNSGGDEDNIIFRLSSKRNVFIQKFKGKTLVSIREYYEKDGEWRALKSNVSAIEKAISQFA</sequence>
<comment type="similarity">
    <text evidence="2">Belongs to the transcriptional coactivator PC4 family.</text>
</comment>
<reference evidence="9" key="1">
    <citation type="submission" date="2021-08" db="EMBL/GenBank/DDBJ databases">
        <title>WGS assembly of Ceratopteris richardii.</title>
        <authorList>
            <person name="Marchant D.B."/>
            <person name="Chen G."/>
            <person name="Jenkins J."/>
            <person name="Shu S."/>
            <person name="Leebens-Mack J."/>
            <person name="Grimwood J."/>
            <person name="Schmutz J."/>
            <person name="Soltis P."/>
            <person name="Soltis D."/>
            <person name="Chen Z.-H."/>
        </authorList>
    </citation>
    <scope>NUCLEOTIDE SEQUENCE</scope>
    <source>
        <strain evidence="9">Whitten #5841</strain>
        <tissue evidence="9">Leaf</tissue>
    </source>
</reference>
<evidence type="ECO:0000259" key="8">
    <source>
        <dbReference type="PROSITE" id="PS51998"/>
    </source>
</evidence>
<keyword evidence="3" id="KW-0805">Transcription regulation</keyword>
<dbReference type="AlphaFoldDB" id="A0A8T2S4A0"/>
<keyword evidence="5" id="KW-0804">Transcription</keyword>
<evidence type="ECO:0000256" key="2">
    <source>
        <dbReference type="ARBA" id="ARBA00009001"/>
    </source>
</evidence>
<organism evidence="9 10">
    <name type="scientific">Ceratopteris richardii</name>
    <name type="common">Triangle waterfern</name>
    <dbReference type="NCBI Taxonomy" id="49495"/>
    <lineage>
        <taxon>Eukaryota</taxon>
        <taxon>Viridiplantae</taxon>
        <taxon>Streptophyta</taxon>
        <taxon>Embryophyta</taxon>
        <taxon>Tracheophyta</taxon>
        <taxon>Polypodiopsida</taxon>
        <taxon>Polypodiidae</taxon>
        <taxon>Polypodiales</taxon>
        <taxon>Pteridineae</taxon>
        <taxon>Pteridaceae</taxon>
        <taxon>Parkerioideae</taxon>
        <taxon>Ceratopteris</taxon>
    </lineage>
</organism>
<evidence type="ECO:0000313" key="10">
    <source>
        <dbReference type="Proteomes" id="UP000825935"/>
    </source>
</evidence>
<comment type="subcellular location">
    <subcellularLocation>
        <location evidence="1">Nucleus</location>
    </subcellularLocation>
</comment>
<evidence type="ECO:0000313" key="9">
    <source>
        <dbReference type="EMBL" id="KAH7306942.1"/>
    </source>
</evidence>
<dbReference type="GO" id="GO:0003713">
    <property type="term" value="F:transcription coactivator activity"/>
    <property type="evidence" value="ECO:0007669"/>
    <property type="project" value="InterPro"/>
</dbReference>
<evidence type="ECO:0000256" key="7">
    <source>
        <dbReference type="SAM" id="MobiDB-lite"/>
    </source>
</evidence>
<dbReference type="EMBL" id="CM035427">
    <property type="protein sequence ID" value="KAH7306942.1"/>
    <property type="molecule type" value="Genomic_DNA"/>
</dbReference>
<dbReference type="Pfam" id="PF02229">
    <property type="entry name" value="PC4"/>
    <property type="match status" value="1"/>
</dbReference>
<evidence type="ECO:0000256" key="4">
    <source>
        <dbReference type="ARBA" id="ARBA00023125"/>
    </source>
</evidence>
<dbReference type="Gene3D" id="2.30.31.10">
    <property type="entry name" value="Transcriptional Coactivator Pc4, Chain A"/>
    <property type="match status" value="1"/>
</dbReference>
<evidence type="ECO:0000256" key="6">
    <source>
        <dbReference type="ARBA" id="ARBA00023242"/>
    </source>
</evidence>
<keyword evidence="4" id="KW-0238">DNA-binding</keyword>
<dbReference type="InterPro" id="IPR045125">
    <property type="entry name" value="Sub1/Tcp4-like"/>
</dbReference>
<dbReference type="PROSITE" id="PS51998">
    <property type="entry name" value="DEK_C"/>
    <property type="match status" value="1"/>
</dbReference>
<dbReference type="InterPro" id="IPR009044">
    <property type="entry name" value="ssDNA-bd_transcriptional_reg"/>
</dbReference>
<dbReference type="GO" id="GO:0003677">
    <property type="term" value="F:DNA binding"/>
    <property type="evidence" value="ECO:0007669"/>
    <property type="project" value="UniProtKB-KW"/>
</dbReference>
<keyword evidence="10" id="KW-1185">Reference proteome</keyword>
<dbReference type="SUPFAM" id="SSF54447">
    <property type="entry name" value="ssDNA-binding transcriptional regulator domain"/>
    <property type="match status" value="1"/>
</dbReference>
<dbReference type="Pfam" id="PF08766">
    <property type="entry name" value="DEK_C"/>
    <property type="match status" value="1"/>
</dbReference>
<dbReference type="GO" id="GO:0005634">
    <property type="term" value="C:nucleus"/>
    <property type="evidence" value="ECO:0007669"/>
    <property type="project" value="UniProtKB-SubCell"/>
</dbReference>
<dbReference type="InterPro" id="IPR014876">
    <property type="entry name" value="DEK_C"/>
</dbReference>
<comment type="caution">
    <text evidence="9">The sequence shown here is derived from an EMBL/GenBank/DDBJ whole genome shotgun (WGS) entry which is preliminary data.</text>
</comment>
<dbReference type="PANTHER" id="PTHR13215">
    <property type="entry name" value="RNA POLYMERASE II TRANSCRIPTIONAL COACTIVATOR"/>
    <property type="match status" value="1"/>
</dbReference>
<dbReference type="InterPro" id="IPR003173">
    <property type="entry name" value="PC4_C"/>
</dbReference>
<accession>A0A8T2S4A0</accession>
<evidence type="ECO:0000256" key="3">
    <source>
        <dbReference type="ARBA" id="ARBA00023015"/>
    </source>
</evidence>
<dbReference type="OrthoDB" id="2505440at2759"/>
<feature type="compositionally biased region" description="Basic and acidic residues" evidence="7">
    <location>
        <begin position="69"/>
        <end position="81"/>
    </location>
</feature>
<proteinExistence type="inferred from homology"/>